<sequence>MAIDGVNTELLARYAPRPGRHALLPDLTPQQQVALQCRMLHREGYNDHIAGHITVRQDDGTYLANPWELTWGELTASDILRLDAQGRVIEGDWNITPAINLHMDVHAARHDVSVVIHNHPEWGSVWSAVGRVPPIYDQTSALVDTDPVRYDEYRGTVEDGTLGRAAADALGPHKWALLANHGVLLVANGLRQAHLRAITLEWRCRMAWRVELLGGGTPLPAAVATETGQRTDANGFPFLWEAMAREEIRRDPSVLE</sequence>
<dbReference type="InterPro" id="IPR051017">
    <property type="entry name" value="Aldolase-II_Adducin_sf"/>
</dbReference>
<dbReference type="SMART" id="SM01007">
    <property type="entry name" value="Aldolase_II"/>
    <property type="match status" value="1"/>
</dbReference>
<dbReference type="PANTHER" id="PTHR10672:SF3">
    <property type="entry name" value="PROTEIN HU-LI TAI SHAO"/>
    <property type="match status" value="1"/>
</dbReference>
<evidence type="ECO:0000313" key="4">
    <source>
        <dbReference type="Proteomes" id="UP000260665"/>
    </source>
</evidence>
<dbReference type="OrthoDB" id="5500703at2"/>
<dbReference type="GO" id="GO:0051015">
    <property type="term" value="F:actin filament binding"/>
    <property type="evidence" value="ECO:0007669"/>
    <property type="project" value="TreeGrafter"/>
</dbReference>
<proteinExistence type="inferred from homology"/>
<evidence type="ECO:0000313" key="3">
    <source>
        <dbReference type="EMBL" id="RFO94972.1"/>
    </source>
</evidence>
<feature type="domain" description="Class II aldolase/adducin N-terminal" evidence="2">
    <location>
        <begin position="31"/>
        <end position="208"/>
    </location>
</feature>
<dbReference type="EMBL" id="QFZK01000025">
    <property type="protein sequence ID" value="RFO94972.1"/>
    <property type="molecule type" value="Genomic_DNA"/>
</dbReference>
<dbReference type="RefSeq" id="WP_117180071.1">
    <property type="nucleotide sequence ID" value="NZ_QFZK01000025.1"/>
</dbReference>
<dbReference type="Pfam" id="PF00596">
    <property type="entry name" value="Aldolase_II"/>
    <property type="match status" value="1"/>
</dbReference>
<evidence type="ECO:0000256" key="1">
    <source>
        <dbReference type="ARBA" id="ARBA00037961"/>
    </source>
</evidence>
<dbReference type="GO" id="GO:0005856">
    <property type="term" value="C:cytoskeleton"/>
    <property type="evidence" value="ECO:0007669"/>
    <property type="project" value="TreeGrafter"/>
</dbReference>
<evidence type="ECO:0000259" key="2">
    <source>
        <dbReference type="SMART" id="SM01007"/>
    </source>
</evidence>
<gene>
    <name evidence="3" type="ORF">DIC66_20615</name>
</gene>
<name>A0A3E1R7F4_9BURK</name>
<accession>A0A3E1R7F4</accession>
<keyword evidence="4" id="KW-1185">Reference proteome</keyword>
<dbReference type="InterPro" id="IPR036409">
    <property type="entry name" value="Aldolase_II/adducin_N_sf"/>
</dbReference>
<protein>
    <submittedName>
        <fullName evidence="3">Class II aldolase family protein</fullName>
    </submittedName>
</protein>
<comment type="similarity">
    <text evidence="1">Belongs to the aldolase class II family.</text>
</comment>
<dbReference type="Proteomes" id="UP000260665">
    <property type="component" value="Unassembled WGS sequence"/>
</dbReference>
<reference evidence="3 4" key="1">
    <citation type="submission" date="2018-05" db="EMBL/GenBank/DDBJ databases">
        <title>Rhodoferax soyangensis sp.nov., isolated from an oligotrophic freshwater lake.</title>
        <authorList>
            <person name="Park M."/>
        </authorList>
    </citation>
    <scope>NUCLEOTIDE SEQUENCE [LARGE SCALE GENOMIC DNA]</scope>
    <source>
        <strain evidence="3 4">IMCC26218</strain>
    </source>
</reference>
<dbReference type="InterPro" id="IPR001303">
    <property type="entry name" value="Aldolase_II/adducin_N"/>
</dbReference>
<dbReference type="Gene3D" id="3.40.225.10">
    <property type="entry name" value="Class II aldolase/adducin N-terminal domain"/>
    <property type="match status" value="1"/>
</dbReference>
<dbReference type="PANTHER" id="PTHR10672">
    <property type="entry name" value="ADDUCIN"/>
    <property type="match status" value="1"/>
</dbReference>
<dbReference type="SUPFAM" id="SSF53639">
    <property type="entry name" value="AraD/HMP-PK domain-like"/>
    <property type="match status" value="1"/>
</dbReference>
<organism evidence="3 4">
    <name type="scientific">Rhodoferax lacus</name>
    <dbReference type="NCBI Taxonomy" id="2184758"/>
    <lineage>
        <taxon>Bacteria</taxon>
        <taxon>Pseudomonadati</taxon>
        <taxon>Pseudomonadota</taxon>
        <taxon>Betaproteobacteria</taxon>
        <taxon>Burkholderiales</taxon>
        <taxon>Comamonadaceae</taxon>
        <taxon>Rhodoferax</taxon>
    </lineage>
</organism>
<comment type="caution">
    <text evidence="3">The sequence shown here is derived from an EMBL/GenBank/DDBJ whole genome shotgun (WGS) entry which is preliminary data.</text>
</comment>
<dbReference type="AlphaFoldDB" id="A0A3E1R7F4"/>